<dbReference type="EMBL" id="CP099582">
    <property type="protein sequence ID" value="USS40360.1"/>
    <property type="molecule type" value="Genomic_DNA"/>
</dbReference>
<reference evidence="1" key="1">
    <citation type="journal article" date="1998" name="Int. J. Syst. Bacteriol. 48 Pt">
        <title>Thermococcus guaymasensis sp. nov. and Thermococcus aggregans sp. nov., two novel thermophilic archaea isolated from the Guaymas Basin hydrothermal vent site.</title>
        <authorList>
            <person name="Canganella F."/>
            <person name="Jones W.J."/>
            <person name="Gambacorta A."/>
            <person name="Antranikian G."/>
        </authorList>
    </citation>
    <scope>NUCLEOTIDE SEQUENCE</scope>
    <source>
        <strain evidence="1">TY</strain>
    </source>
</reference>
<accession>A0A9E7SNI5</accession>
<organism evidence="1 2">
    <name type="scientific">Thermococcus aggregans</name>
    <dbReference type="NCBI Taxonomy" id="110163"/>
    <lineage>
        <taxon>Archaea</taxon>
        <taxon>Methanobacteriati</taxon>
        <taxon>Methanobacteriota</taxon>
        <taxon>Thermococci</taxon>
        <taxon>Thermococcales</taxon>
        <taxon>Thermococcaceae</taxon>
        <taxon>Thermococcus</taxon>
    </lineage>
</organism>
<dbReference type="Proteomes" id="UP001055732">
    <property type="component" value="Chromosome"/>
</dbReference>
<gene>
    <name evidence="1" type="ORF">NF865_08570</name>
</gene>
<sequence>MKKSVEELRQILEPFEVAVYVIETGDEKEYLKLNPESRRIAEETVKKLTT</sequence>
<evidence type="ECO:0000313" key="1">
    <source>
        <dbReference type="EMBL" id="USS40360.1"/>
    </source>
</evidence>
<proteinExistence type="predicted"/>
<dbReference type="KEGG" id="tagg:NF865_08570"/>
<dbReference type="AlphaFoldDB" id="A0A9E7SNI5"/>
<reference evidence="1" key="2">
    <citation type="submission" date="2022-06" db="EMBL/GenBank/DDBJ databases">
        <authorList>
            <person name="Park Y.-J."/>
        </authorList>
    </citation>
    <scope>NUCLEOTIDE SEQUENCE</scope>
    <source>
        <strain evidence="1">TY</strain>
    </source>
</reference>
<keyword evidence="2" id="KW-1185">Reference proteome</keyword>
<evidence type="ECO:0000313" key="2">
    <source>
        <dbReference type="Proteomes" id="UP001055732"/>
    </source>
</evidence>
<dbReference type="RefSeq" id="WP_253304316.1">
    <property type="nucleotide sequence ID" value="NZ_CP099582.1"/>
</dbReference>
<name>A0A9E7SNI5_THEAG</name>
<protein>
    <submittedName>
        <fullName evidence="1">Uncharacterized protein</fullName>
    </submittedName>
</protein>